<dbReference type="InterPro" id="IPR045357">
    <property type="entry name" value="Aminopeptidase_N-like_N"/>
</dbReference>
<evidence type="ECO:0000313" key="16">
    <source>
        <dbReference type="RefSeq" id="XP_056698279.1"/>
    </source>
</evidence>
<evidence type="ECO:0000313" key="15">
    <source>
        <dbReference type="Proteomes" id="UP000813463"/>
    </source>
</evidence>
<evidence type="ECO:0000256" key="2">
    <source>
        <dbReference type="ARBA" id="ARBA00004174"/>
    </source>
</evidence>
<dbReference type="InterPro" id="IPR034016">
    <property type="entry name" value="M1_APN-typ"/>
</dbReference>
<dbReference type="InterPro" id="IPR014782">
    <property type="entry name" value="Peptidase_M1_dom"/>
</dbReference>
<sequence>MASPYSDFKGKPRLPKFATPKRYDIRLKPDLDSCIFNGIVSIDVDVVSSTKYLVLNAADLNVDSSSVSFKPKSSSQELRASGVGLIEEDELLIVEFAEELPLGIGVLNISFQGTLNDQMKGFYRSVYEINGEKKNMEVTQFEPADARRCFPCWDEPAAKATFKITLDVPSNLIALSNMPVIEEKKEGDLKTVYFEESPIMSTYLVAVVVGLFDFVESSTSDGIKVRCYCQVGKSDQGKFALEVAVKTLELYKKYFDVPYALPKLDMIAIPDFAAGAMENYGLVTYRENALLYDEKHSAAANKQRVAIVVAHELAHQWFGNLVTMEWWTHLWLNEGFATWVSYLAADAIFPEWNIWTQFLDQTTDGLRLDGLSESHAIEVEINHASEIDEIFDAISYRKGASVIRMLQSYIGADTFQRALARYIKKYACSNAKTEDLWAVLEEVSGEPVKELMNSWTQQKGYPVVSVRVKDEKLDLEQSHFLLSGSPSDSQWIVPITLCCGSYDNRYSYLLKEKSGSLGIKDAAYVKLNVDQTGFYRVKYDEELGAKLRHAIESGQLSATDRFGVLDDLFALCTSGQQSLINLLTLIASFREETEYTVLSNLINISYKVMRIVADATPELVDNLRKFFINLFEYPALKLGWDSKSGESHLDAMLRGELLTVLAELGHENTLNEAIRRFDAFCADRDSPLLPPDTRKVV</sequence>
<gene>
    <name evidence="16" type="primary">LOC110779909</name>
</gene>
<keyword evidence="4" id="KW-0031">Aminopeptidase</keyword>
<proteinExistence type="inferred from homology"/>
<dbReference type="Gene3D" id="1.10.390.10">
    <property type="entry name" value="Neutral Protease Domain 2"/>
    <property type="match status" value="1"/>
</dbReference>
<evidence type="ECO:0000256" key="3">
    <source>
        <dbReference type="ARBA" id="ARBA00010136"/>
    </source>
</evidence>
<dbReference type="CDD" id="cd09601">
    <property type="entry name" value="M1_APN-Q_like"/>
    <property type="match status" value="1"/>
</dbReference>
<dbReference type="InterPro" id="IPR027268">
    <property type="entry name" value="Peptidase_M4/M1_CTD_sf"/>
</dbReference>
<dbReference type="PANTHER" id="PTHR11533">
    <property type="entry name" value="PROTEASE M1 ZINC METALLOPROTEASE"/>
    <property type="match status" value="1"/>
</dbReference>
<evidence type="ECO:0000256" key="7">
    <source>
        <dbReference type="ARBA" id="ARBA00022801"/>
    </source>
</evidence>
<feature type="domain" description="ERAP1-like C-terminal" evidence="13">
    <location>
        <begin position="524"/>
        <end position="697"/>
    </location>
</feature>
<keyword evidence="5" id="KW-0645">Protease</keyword>
<evidence type="ECO:0000256" key="9">
    <source>
        <dbReference type="ARBA" id="ARBA00022848"/>
    </source>
</evidence>
<dbReference type="Pfam" id="PF17900">
    <property type="entry name" value="Peptidase_M1_N"/>
    <property type="match status" value="1"/>
</dbReference>
<evidence type="ECO:0000259" key="13">
    <source>
        <dbReference type="Pfam" id="PF11838"/>
    </source>
</evidence>
<evidence type="ECO:0000259" key="14">
    <source>
        <dbReference type="Pfam" id="PF17900"/>
    </source>
</evidence>
<dbReference type="Pfam" id="PF01433">
    <property type="entry name" value="Peptidase_M1"/>
    <property type="match status" value="1"/>
</dbReference>
<dbReference type="InterPro" id="IPR042097">
    <property type="entry name" value="Aminopeptidase_N-like_N_sf"/>
</dbReference>
<keyword evidence="8" id="KW-0862">Zinc</keyword>
<evidence type="ECO:0000256" key="1">
    <source>
        <dbReference type="ARBA" id="ARBA00001947"/>
    </source>
</evidence>
<keyword evidence="9" id="KW-0492">Microsome</keyword>
<keyword evidence="10" id="KW-0482">Metalloprotease</keyword>
<organism evidence="15 16">
    <name type="scientific">Spinacia oleracea</name>
    <name type="common">Spinach</name>
    <dbReference type="NCBI Taxonomy" id="3562"/>
    <lineage>
        <taxon>Eukaryota</taxon>
        <taxon>Viridiplantae</taxon>
        <taxon>Streptophyta</taxon>
        <taxon>Embryophyta</taxon>
        <taxon>Tracheophyta</taxon>
        <taxon>Spermatophyta</taxon>
        <taxon>Magnoliopsida</taxon>
        <taxon>eudicotyledons</taxon>
        <taxon>Gunneridae</taxon>
        <taxon>Pentapetalae</taxon>
        <taxon>Caryophyllales</taxon>
        <taxon>Chenopodiaceae</taxon>
        <taxon>Chenopodioideae</taxon>
        <taxon>Anserineae</taxon>
        <taxon>Spinacia</taxon>
    </lineage>
</organism>
<dbReference type="SUPFAM" id="SSF63737">
    <property type="entry name" value="Leukotriene A4 hydrolase N-terminal domain"/>
    <property type="match status" value="1"/>
</dbReference>
<dbReference type="Pfam" id="PF11838">
    <property type="entry name" value="ERAP1_C"/>
    <property type="match status" value="1"/>
</dbReference>
<reference evidence="16" key="2">
    <citation type="submission" date="2025-08" db="UniProtKB">
        <authorList>
            <consortium name="RefSeq"/>
        </authorList>
    </citation>
    <scope>IDENTIFICATION</scope>
    <source>
        <tissue evidence="16">Leaf</tissue>
    </source>
</reference>
<evidence type="ECO:0000259" key="12">
    <source>
        <dbReference type="Pfam" id="PF01433"/>
    </source>
</evidence>
<dbReference type="SUPFAM" id="SSF55486">
    <property type="entry name" value="Metalloproteases ('zincins'), catalytic domain"/>
    <property type="match status" value="1"/>
</dbReference>
<comment type="cofactor">
    <cofactor evidence="1">
        <name>Zn(2+)</name>
        <dbReference type="ChEBI" id="CHEBI:29105"/>
    </cofactor>
</comment>
<comment type="subcellular location">
    <subcellularLocation>
        <location evidence="2">Microsome membrane</location>
        <topology evidence="2">Peripheral membrane protein</topology>
    </subcellularLocation>
</comment>
<keyword evidence="15" id="KW-1185">Reference proteome</keyword>
<name>A0ABM3RRP2_SPIOL</name>
<dbReference type="InterPro" id="IPR024571">
    <property type="entry name" value="ERAP1-like_C_dom"/>
</dbReference>
<dbReference type="GeneID" id="110779909"/>
<evidence type="ECO:0000256" key="6">
    <source>
        <dbReference type="ARBA" id="ARBA00022723"/>
    </source>
</evidence>
<dbReference type="InterPro" id="IPR001930">
    <property type="entry name" value="Peptidase_M1"/>
</dbReference>
<dbReference type="Gene3D" id="2.60.40.1730">
    <property type="entry name" value="tricorn interacting facor f3 domain"/>
    <property type="match status" value="1"/>
</dbReference>
<dbReference type="Proteomes" id="UP000813463">
    <property type="component" value="Chromosome 1"/>
</dbReference>
<comment type="similarity">
    <text evidence="3">Belongs to the peptidase M1 family.</text>
</comment>
<keyword evidence="9" id="KW-0256">Endoplasmic reticulum</keyword>
<dbReference type="RefSeq" id="XP_056698279.1">
    <property type="nucleotide sequence ID" value="XM_056842301.1"/>
</dbReference>
<evidence type="ECO:0000256" key="8">
    <source>
        <dbReference type="ARBA" id="ARBA00022833"/>
    </source>
</evidence>
<evidence type="ECO:0000256" key="11">
    <source>
        <dbReference type="ARBA" id="ARBA00029840"/>
    </source>
</evidence>
<dbReference type="PANTHER" id="PTHR11533:SF174">
    <property type="entry name" value="PUROMYCIN-SENSITIVE AMINOPEPTIDASE-RELATED"/>
    <property type="match status" value="1"/>
</dbReference>
<keyword evidence="6" id="KW-0479">Metal-binding</keyword>
<dbReference type="Gene3D" id="2.60.40.1910">
    <property type="match status" value="1"/>
</dbReference>
<keyword evidence="7" id="KW-0378">Hydrolase</keyword>
<accession>A0ABM3RRP2</accession>
<feature type="domain" description="Aminopeptidase N-like N-terminal" evidence="14">
    <location>
        <begin position="20"/>
        <end position="204"/>
    </location>
</feature>
<dbReference type="PRINTS" id="PR00756">
    <property type="entry name" value="ALADIPTASE"/>
</dbReference>
<dbReference type="Gene3D" id="1.25.50.20">
    <property type="match status" value="1"/>
</dbReference>
<feature type="domain" description="Peptidase M1 membrane alanine aminopeptidase" evidence="12">
    <location>
        <begin position="239"/>
        <end position="455"/>
    </location>
</feature>
<reference evidence="15" key="1">
    <citation type="journal article" date="2021" name="Nat. Commun.">
        <title>Genomic analyses provide insights into spinach domestication and the genetic basis of agronomic traits.</title>
        <authorList>
            <person name="Cai X."/>
            <person name="Sun X."/>
            <person name="Xu C."/>
            <person name="Sun H."/>
            <person name="Wang X."/>
            <person name="Ge C."/>
            <person name="Zhang Z."/>
            <person name="Wang Q."/>
            <person name="Fei Z."/>
            <person name="Jiao C."/>
            <person name="Wang Q."/>
        </authorList>
    </citation>
    <scope>NUCLEOTIDE SEQUENCE [LARGE SCALE GENOMIC DNA]</scope>
    <source>
        <strain evidence="15">cv. Varoflay</strain>
    </source>
</reference>
<dbReference type="InterPro" id="IPR050344">
    <property type="entry name" value="Peptidase_M1_aminopeptidases"/>
</dbReference>
<evidence type="ECO:0000256" key="10">
    <source>
        <dbReference type="ARBA" id="ARBA00023049"/>
    </source>
</evidence>
<protein>
    <recommendedName>
        <fullName evidence="11">Alpha-aminoacylpeptide hydrolase</fullName>
    </recommendedName>
</protein>
<evidence type="ECO:0000256" key="5">
    <source>
        <dbReference type="ARBA" id="ARBA00022670"/>
    </source>
</evidence>
<evidence type="ECO:0000256" key="4">
    <source>
        <dbReference type="ARBA" id="ARBA00022438"/>
    </source>
</evidence>